<name>A0A3M0KX92_HIRRU</name>
<comment type="caution">
    <text evidence="1">The sequence shown here is derived from an EMBL/GenBank/DDBJ whole genome shotgun (WGS) entry which is preliminary data.</text>
</comment>
<gene>
    <name evidence="1" type="ORF">DUI87_11860</name>
</gene>
<dbReference type="EMBL" id="QRBI01000108">
    <property type="protein sequence ID" value="RMC11737.1"/>
    <property type="molecule type" value="Genomic_DNA"/>
</dbReference>
<sequence length="129" mass="13574">MQGTVQGAEDSVSFALSGSSALNSKSQSSEGAAAIKVALRVGSCPVRVPSGHRLIKSKGKQNGNGNTGIFSKIEMVFQYALNLILVRVLYSGAQTPMCKGASEPVQAKLNAKPFRLVSPLVVCFECEDL</sequence>
<protein>
    <submittedName>
        <fullName evidence="1">Uncharacterized protein</fullName>
    </submittedName>
</protein>
<reference evidence="1 2" key="1">
    <citation type="submission" date="2018-07" db="EMBL/GenBank/DDBJ databases">
        <title>A high quality draft genome assembly of the barn swallow (H. rustica rustica).</title>
        <authorList>
            <person name="Formenti G."/>
            <person name="Chiara M."/>
            <person name="Poveda L."/>
            <person name="Francoijs K.-J."/>
            <person name="Bonisoli-Alquati A."/>
            <person name="Canova L."/>
            <person name="Gianfranceschi L."/>
            <person name="Horner D.S."/>
            <person name="Saino N."/>
        </authorList>
    </citation>
    <scope>NUCLEOTIDE SEQUENCE [LARGE SCALE GENOMIC DNA]</scope>
    <source>
        <strain evidence="1">Chelidonia</strain>
        <tissue evidence="1">Blood</tissue>
    </source>
</reference>
<organism evidence="1 2">
    <name type="scientific">Hirundo rustica rustica</name>
    <dbReference type="NCBI Taxonomy" id="333673"/>
    <lineage>
        <taxon>Eukaryota</taxon>
        <taxon>Metazoa</taxon>
        <taxon>Chordata</taxon>
        <taxon>Craniata</taxon>
        <taxon>Vertebrata</taxon>
        <taxon>Euteleostomi</taxon>
        <taxon>Archelosauria</taxon>
        <taxon>Archosauria</taxon>
        <taxon>Dinosauria</taxon>
        <taxon>Saurischia</taxon>
        <taxon>Theropoda</taxon>
        <taxon>Coelurosauria</taxon>
        <taxon>Aves</taxon>
        <taxon>Neognathae</taxon>
        <taxon>Neoaves</taxon>
        <taxon>Telluraves</taxon>
        <taxon>Australaves</taxon>
        <taxon>Passeriformes</taxon>
        <taxon>Sylvioidea</taxon>
        <taxon>Hirundinidae</taxon>
        <taxon>Hirundo</taxon>
    </lineage>
</organism>
<accession>A0A3M0KX92</accession>
<evidence type="ECO:0000313" key="1">
    <source>
        <dbReference type="EMBL" id="RMC11737.1"/>
    </source>
</evidence>
<keyword evidence="2" id="KW-1185">Reference proteome</keyword>
<dbReference type="AlphaFoldDB" id="A0A3M0KX92"/>
<proteinExistence type="predicted"/>
<dbReference type="Proteomes" id="UP000269221">
    <property type="component" value="Unassembled WGS sequence"/>
</dbReference>
<evidence type="ECO:0000313" key="2">
    <source>
        <dbReference type="Proteomes" id="UP000269221"/>
    </source>
</evidence>